<feature type="binding site" evidence="8">
    <location>
        <position position="268"/>
    </location>
    <ligand>
        <name>Mn(2+)</name>
        <dbReference type="ChEBI" id="CHEBI:29035"/>
        <label>2</label>
    </ligand>
</feature>
<feature type="binding site" evidence="8">
    <location>
        <position position="352"/>
    </location>
    <ligand>
        <name>Mn(2+)</name>
        <dbReference type="ChEBI" id="CHEBI:29035"/>
        <label>2</label>
    </ligand>
</feature>
<keyword evidence="4 8" id="KW-0031">Aminopeptidase</keyword>
<feature type="binding site" evidence="8">
    <location>
        <position position="273"/>
    </location>
    <ligand>
        <name>Mn(2+)</name>
        <dbReference type="ChEBI" id="CHEBI:29035"/>
        <label>1</label>
    </ligand>
</feature>
<evidence type="ECO:0000256" key="3">
    <source>
        <dbReference type="ARBA" id="ARBA00009528"/>
    </source>
</evidence>
<sequence>MEVKNVFQVINEDILNHQTEALVIGLFEENKHEQNEYQLLNERMSEQLDELVQAGDLSYTFGSVSKIHTLNQLTAKRIYVIGMGKREELNVDKLRKSFGRLFKQLKKDRINEISISWDSFLSTKSFDYVEAVGEALAMAPYKLETYHTKDKEEVVELEKLTMITGLEEELVLKALDTGFALGNGTNIARHLVNLPSNILTASELASFSINIAEKHGLEIDVFDKKDIEDLGMGALLAVNQGSEEPPRFIVMKYQGKATWEDPIALVGKGITFDTGGYSIKPKDGIVGMKMDMGGAASVLGAMDAIGAVKPEENVIALIPSTDNMISGSAFKPDDVIVSMSGKTIEIRNTDAEGRLALADAITYARQQGASRIIDVATLTGGVVVALGDEMTGAMTNNNDWLEEVTKASEQVGELIWELPYNDVFKKKVRTSHIADLNNSPGRKGHAVLAGAFVGDFAEDTPWVHLDIAGTAMSEGEHDLGPKGPTGSMVRTLAKTIMNR</sequence>
<dbReference type="Gene3D" id="3.40.630.10">
    <property type="entry name" value="Zn peptidases"/>
    <property type="match status" value="1"/>
</dbReference>
<dbReference type="GO" id="GO:0005737">
    <property type="term" value="C:cytoplasm"/>
    <property type="evidence" value="ECO:0007669"/>
    <property type="project" value="UniProtKB-SubCell"/>
</dbReference>
<evidence type="ECO:0000259" key="9">
    <source>
        <dbReference type="PROSITE" id="PS00631"/>
    </source>
</evidence>
<feature type="binding site" evidence="8">
    <location>
        <position position="291"/>
    </location>
    <ligand>
        <name>Mn(2+)</name>
        <dbReference type="ChEBI" id="CHEBI:29035"/>
        <label>2</label>
    </ligand>
</feature>
<dbReference type="SUPFAM" id="SSF53187">
    <property type="entry name" value="Zn-dependent exopeptidases"/>
    <property type="match status" value="1"/>
</dbReference>
<evidence type="ECO:0000256" key="1">
    <source>
        <dbReference type="ARBA" id="ARBA00000135"/>
    </source>
</evidence>
<evidence type="ECO:0000313" key="10">
    <source>
        <dbReference type="EMBL" id="PKR78115.1"/>
    </source>
</evidence>
<organism evidence="10 11">
    <name type="scientific">Halalkalibacillus sediminis</name>
    <dbReference type="NCBI Taxonomy" id="2018042"/>
    <lineage>
        <taxon>Bacteria</taxon>
        <taxon>Bacillati</taxon>
        <taxon>Bacillota</taxon>
        <taxon>Bacilli</taxon>
        <taxon>Bacillales</taxon>
        <taxon>Bacillaceae</taxon>
        <taxon>Halalkalibacillus</taxon>
    </lineage>
</organism>
<accession>A0A2I0QUU1</accession>
<feature type="binding site" evidence="8">
    <location>
        <position position="273"/>
    </location>
    <ligand>
        <name>Mn(2+)</name>
        <dbReference type="ChEBI" id="CHEBI:29035"/>
        <label>2</label>
    </ligand>
</feature>
<dbReference type="HAMAP" id="MF_00181">
    <property type="entry name" value="Cytosol_peptidase_M17"/>
    <property type="match status" value="1"/>
</dbReference>
<evidence type="ECO:0000256" key="6">
    <source>
        <dbReference type="ARBA" id="ARBA00022801"/>
    </source>
</evidence>
<comment type="cofactor">
    <cofactor evidence="8">
        <name>Mn(2+)</name>
        <dbReference type="ChEBI" id="CHEBI:29035"/>
    </cofactor>
    <text evidence="8">Binds 2 manganese ions per subunit.</text>
</comment>
<comment type="caution">
    <text evidence="10">The sequence shown here is derived from an EMBL/GenBank/DDBJ whole genome shotgun (WGS) entry which is preliminary data.</text>
</comment>
<dbReference type="InterPro" id="IPR000819">
    <property type="entry name" value="Peptidase_M17_C"/>
</dbReference>
<keyword evidence="8" id="KW-0963">Cytoplasm</keyword>
<comment type="catalytic activity">
    <reaction evidence="1 8">
        <text>Release of an N-terminal amino acid, Xaa-|-Yaa-, in which Xaa is preferably Leu, but may be other amino acids including Pro although not Arg or Lys, and Yaa may be Pro. Amino acid amides and methyl esters are also readily hydrolyzed, but rates on arylamides are exceedingly low.</text>
        <dbReference type="EC" id="3.4.11.1"/>
    </reaction>
</comment>
<feature type="binding site" evidence="8">
    <location>
        <position position="350"/>
    </location>
    <ligand>
        <name>Mn(2+)</name>
        <dbReference type="ChEBI" id="CHEBI:29035"/>
        <label>1</label>
    </ligand>
</feature>
<evidence type="ECO:0000256" key="4">
    <source>
        <dbReference type="ARBA" id="ARBA00022438"/>
    </source>
</evidence>
<dbReference type="PANTHER" id="PTHR11963">
    <property type="entry name" value="LEUCINE AMINOPEPTIDASE-RELATED"/>
    <property type="match status" value="1"/>
</dbReference>
<dbReference type="GO" id="GO:0070006">
    <property type="term" value="F:metalloaminopeptidase activity"/>
    <property type="evidence" value="ECO:0007669"/>
    <property type="project" value="InterPro"/>
</dbReference>
<dbReference type="EMBL" id="PJNH01000002">
    <property type="protein sequence ID" value="PKR78115.1"/>
    <property type="molecule type" value="Genomic_DNA"/>
</dbReference>
<dbReference type="Pfam" id="PF00883">
    <property type="entry name" value="Peptidase_M17"/>
    <property type="match status" value="1"/>
</dbReference>
<protein>
    <recommendedName>
        <fullName evidence="8">Probable cytosol aminopeptidase</fullName>
        <ecNumber evidence="8">3.4.11.1</ecNumber>
    </recommendedName>
    <alternativeName>
        <fullName evidence="8">Leucine aminopeptidase</fullName>
        <shortName evidence="8">LAP</shortName>
        <ecNumber evidence="8">3.4.11.10</ecNumber>
    </alternativeName>
    <alternativeName>
        <fullName evidence="8">Leucyl aminopeptidase</fullName>
    </alternativeName>
</protein>
<dbReference type="Proteomes" id="UP000243524">
    <property type="component" value="Unassembled WGS sequence"/>
</dbReference>
<dbReference type="NCBIfam" id="NF002083">
    <property type="entry name" value="PRK00913.3-5"/>
    <property type="match status" value="1"/>
</dbReference>
<evidence type="ECO:0000256" key="7">
    <source>
        <dbReference type="ARBA" id="ARBA00049972"/>
    </source>
</evidence>
<gene>
    <name evidence="8" type="primary">pepA</name>
    <name evidence="10" type="ORF">CEY16_09370</name>
</gene>
<dbReference type="InterPro" id="IPR011356">
    <property type="entry name" value="Leucine_aapep/pepB"/>
</dbReference>
<keyword evidence="11" id="KW-1185">Reference proteome</keyword>
<evidence type="ECO:0000256" key="2">
    <source>
        <dbReference type="ARBA" id="ARBA00000967"/>
    </source>
</evidence>
<feature type="active site" evidence="8">
    <location>
        <position position="280"/>
    </location>
</feature>
<keyword evidence="8" id="KW-0479">Metal-binding</keyword>
<evidence type="ECO:0000256" key="5">
    <source>
        <dbReference type="ARBA" id="ARBA00022670"/>
    </source>
</evidence>
<comment type="subcellular location">
    <subcellularLocation>
        <location evidence="8">Cytoplasm</location>
    </subcellularLocation>
</comment>
<reference evidence="10 11" key="1">
    <citation type="submission" date="2017-06" db="EMBL/GenBank/DDBJ databases">
        <title>the draft geome sequence of Illustriluteabacillus marina B3227.</title>
        <authorList>
            <person name="He R.-H."/>
            <person name="Du Z.-J."/>
        </authorList>
    </citation>
    <scope>NUCLEOTIDE SEQUENCE [LARGE SCALE GENOMIC DNA]</scope>
    <source>
        <strain evidence="10 11">B3227</strain>
    </source>
</reference>
<comment type="function">
    <text evidence="7 8">Presumably involved in the processing and regular turnover of intracellular proteins. Catalyzes the removal of unsubstituted N-terminal amino acids from various peptides.</text>
</comment>
<proteinExistence type="inferred from homology"/>
<evidence type="ECO:0000313" key="11">
    <source>
        <dbReference type="Proteomes" id="UP000243524"/>
    </source>
</evidence>
<dbReference type="GO" id="GO:0030145">
    <property type="term" value="F:manganese ion binding"/>
    <property type="evidence" value="ECO:0007669"/>
    <property type="project" value="UniProtKB-UniRule"/>
</dbReference>
<dbReference type="InterPro" id="IPR043472">
    <property type="entry name" value="Macro_dom-like"/>
</dbReference>
<dbReference type="Pfam" id="PF02789">
    <property type="entry name" value="Peptidase_M17_N"/>
    <property type="match status" value="1"/>
</dbReference>
<dbReference type="InterPro" id="IPR023042">
    <property type="entry name" value="Peptidase_M17_leu_NH2_pept"/>
</dbReference>
<dbReference type="PANTHER" id="PTHR11963:SF23">
    <property type="entry name" value="CYTOSOL AMINOPEPTIDASE"/>
    <property type="match status" value="1"/>
</dbReference>
<name>A0A2I0QUU1_9BACI</name>
<dbReference type="AlphaFoldDB" id="A0A2I0QUU1"/>
<dbReference type="EC" id="3.4.11.1" evidence="8"/>
<keyword evidence="5 8" id="KW-0645">Protease</keyword>
<dbReference type="NCBIfam" id="NF002074">
    <property type="entry name" value="PRK00913.1-4"/>
    <property type="match status" value="1"/>
</dbReference>
<dbReference type="GO" id="GO:0006508">
    <property type="term" value="P:proteolysis"/>
    <property type="evidence" value="ECO:0007669"/>
    <property type="project" value="UniProtKB-KW"/>
</dbReference>
<comment type="catalytic activity">
    <reaction evidence="2 8">
        <text>Release of an N-terminal amino acid, preferentially leucine, but not glutamic or aspartic acids.</text>
        <dbReference type="EC" id="3.4.11.10"/>
    </reaction>
</comment>
<dbReference type="CDD" id="cd00433">
    <property type="entry name" value="Peptidase_M17"/>
    <property type="match status" value="1"/>
</dbReference>
<dbReference type="SUPFAM" id="SSF52949">
    <property type="entry name" value="Macro domain-like"/>
    <property type="match status" value="1"/>
</dbReference>
<dbReference type="EC" id="3.4.11.10" evidence="8"/>
<comment type="similarity">
    <text evidence="3 8">Belongs to the peptidase M17 family.</text>
</comment>
<dbReference type="PROSITE" id="PS00631">
    <property type="entry name" value="CYTOSOL_AP"/>
    <property type="match status" value="1"/>
</dbReference>
<feature type="binding site" evidence="8">
    <location>
        <position position="352"/>
    </location>
    <ligand>
        <name>Mn(2+)</name>
        <dbReference type="ChEBI" id="CHEBI:29035"/>
        <label>1</label>
    </ligand>
</feature>
<dbReference type="InterPro" id="IPR008283">
    <property type="entry name" value="Peptidase_M17_N"/>
</dbReference>
<feature type="active site" evidence="8">
    <location>
        <position position="354"/>
    </location>
</feature>
<evidence type="ECO:0000256" key="8">
    <source>
        <dbReference type="HAMAP-Rule" id="MF_00181"/>
    </source>
</evidence>
<keyword evidence="6 8" id="KW-0378">Hydrolase</keyword>
<dbReference type="PRINTS" id="PR00481">
    <property type="entry name" value="LAMNOPPTDASE"/>
</dbReference>
<dbReference type="Gene3D" id="3.40.220.10">
    <property type="entry name" value="Leucine Aminopeptidase, subunit E, domain 1"/>
    <property type="match status" value="1"/>
</dbReference>
<dbReference type="NCBIfam" id="NF002073">
    <property type="entry name" value="PRK00913.1-2"/>
    <property type="match status" value="1"/>
</dbReference>
<feature type="domain" description="Cytosol aminopeptidase" evidence="9">
    <location>
        <begin position="348"/>
        <end position="355"/>
    </location>
</feature>
<keyword evidence="8" id="KW-0464">Manganese</keyword>